<comment type="caution">
    <text evidence="7">The sequence shown here is derived from an EMBL/GenBank/DDBJ whole genome shotgun (WGS) entry which is preliminary data.</text>
</comment>
<dbReference type="GO" id="GO:0004673">
    <property type="term" value="F:protein histidine kinase activity"/>
    <property type="evidence" value="ECO:0007669"/>
    <property type="project" value="UniProtKB-EC"/>
</dbReference>
<dbReference type="GO" id="GO:0007234">
    <property type="term" value="P:osmosensory signaling via phosphorelay pathway"/>
    <property type="evidence" value="ECO:0007669"/>
    <property type="project" value="TreeGrafter"/>
</dbReference>
<accession>A0A956LYY1</accession>
<dbReference type="PRINTS" id="PR00344">
    <property type="entry name" value="BCTRLSENSOR"/>
</dbReference>
<dbReference type="InterPro" id="IPR036890">
    <property type="entry name" value="HATPase_C_sf"/>
</dbReference>
<dbReference type="Pfam" id="PF02518">
    <property type="entry name" value="HATPase_c"/>
    <property type="match status" value="1"/>
</dbReference>
<feature type="compositionally biased region" description="Basic and acidic residues" evidence="5">
    <location>
        <begin position="118"/>
        <end position="129"/>
    </location>
</feature>
<evidence type="ECO:0000256" key="1">
    <source>
        <dbReference type="ARBA" id="ARBA00000085"/>
    </source>
</evidence>
<dbReference type="PANTHER" id="PTHR42878:SF15">
    <property type="entry name" value="BACTERIOPHYTOCHROME"/>
    <property type="match status" value="1"/>
</dbReference>
<dbReference type="Proteomes" id="UP000697710">
    <property type="component" value="Unassembled WGS sequence"/>
</dbReference>
<evidence type="ECO:0000313" key="8">
    <source>
        <dbReference type="Proteomes" id="UP000697710"/>
    </source>
</evidence>
<reference evidence="7" key="2">
    <citation type="journal article" date="2021" name="Microbiome">
        <title>Successional dynamics and alternative stable states in a saline activated sludge microbial community over 9 years.</title>
        <authorList>
            <person name="Wang Y."/>
            <person name="Ye J."/>
            <person name="Ju F."/>
            <person name="Liu L."/>
            <person name="Boyd J.A."/>
            <person name="Deng Y."/>
            <person name="Parks D.H."/>
            <person name="Jiang X."/>
            <person name="Yin X."/>
            <person name="Woodcroft B.J."/>
            <person name="Tyson G.W."/>
            <person name="Hugenholtz P."/>
            <person name="Polz M.F."/>
            <person name="Zhang T."/>
        </authorList>
    </citation>
    <scope>NUCLEOTIDE SEQUENCE</scope>
    <source>
        <strain evidence="7">HKST-UBA01</strain>
    </source>
</reference>
<evidence type="ECO:0000313" key="7">
    <source>
        <dbReference type="EMBL" id="MCA9727773.1"/>
    </source>
</evidence>
<evidence type="ECO:0000256" key="4">
    <source>
        <dbReference type="ARBA" id="ARBA00022777"/>
    </source>
</evidence>
<dbReference type="GO" id="GO:0000156">
    <property type="term" value="F:phosphorelay response regulator activity"/>
    <property type="evidence" value="ECO:0007669"/>
    <property type="project" value="TreeGrafter"/>
</dbReference>
<evidence type="ECO:0000256" key="5">
    <source>
        <dbReference type="SAM" id="MobiDB-lite"/>
    </source>
</evidence>
<evidence type="ECO:0000259" key="6">
    <source>
        <dbReference type="PROSITE" id="PS50109"/>
    </source>
</evidence>
<evidence type="ECO:0000256" key="2">
    <source>
        <dbReference type="ARBA" id="ARBA00012438"/>
    </source>
</evidence>
<dbReference type="EMBL" id="JAGQHR010000233">
    <property type="protein sequence ID" value="MCA9727773.1"/>
    <property type="molecule type" value="Genomic_DNA"/>
</dbReference>
<dbReference type="Gene3D" id="3.30.565.10">
    <property type="entry name" value="Histidine kinase-like ATPase, C-terminal domain"/>
    <property type="match status" value="1"/>
</dbReference>
<dbReference type="InterPro" id="IPR004358">
    <property type="entry name" value="Sig_transdc_His_kin-like_C"/>
</dbReference>
<feature type="region of interest" description="Disordered" evidence="5">
    <location>
        <begin position="100"/>
        <end position="129"/>
    </location>
</feature>
<keyword evidence="4" id="KW-0418">Kinase</keyword>
<keyword evidence="3" id="KW-0808">Transferase</keyword>
<dbReference type="EC" id="2.7.13.3" evidence="2"/>
<dbReference type="GO" id="GO:0030295">
    <property type="term" value="F:protein kinase activator activity"/>
    <property type="evidence" value="ECO:0007669"/>
    <property type="project" value="TreeGrafter"/>
</dbReference>
<feature type="domain" description="Histidine kinase" evidence="6">
    <location>
        <begin position="1"/>
        <end position="120"/>
    </location>
</feature>
<evidence type="ECO:0000256" key="3">
    <source>
        <dbReference type="ARBA" id="ARBA00022679"/>
    </source>
</evidence>
<dbReference type="SMART" id="SM00387">
    <property type="entry name" value="HATPase_c"/>
    <property type="match status" value="1"/>
</dbReference>
<dbReference type="InterPro" id="IPR050351">
    <property type="entry name" value="BphY/WalK/GraS-like"/>
</dbReference>
<name>A0A956LYY1_UNCEI</name>
<reference evidence="7" key="1">
    <citation type="submission" date="2020-04" db="EMBL/GenBank/DDBJ databases">
        <authorList>
            <person name="Zhang T."/>
        </authorList>
    </citation>
    <scope>NUCLEOTIDE SEQUENCE</scope>
    <source>
        <strain evidence="7">HKST-UBA01</strain>
    </source>
</reference>
<dbReference type="InterPro" id="IPR003594">
    <property type="entry name" value="HATPase_dom"/>
</dbReference>
<gene>
    <name evidence="7" type="ORF">KC729_08830</name>
</gene>
<organism evidence="7 8">
    <name type="scientific">Eiseniibacteriota bacterium</name>
    <dbReference type="NCBI Taxonomy" id="2212470"/>
    <lineage>
        <taxon>Bacteria</taxon>
        <taxon>Candidatus Eiseniibacteriota</taxon>
    </lineage>
</organism>
<proteinExistence type="predicted"/>
<dbReference type="PROSITE" id="PS50109">
    <property type="entry name" value="HIS_KIN"/>
    <property type="match status" value="1"/>
</dbReference>
<feature type="non-terminal residue" evidence="7">
    <location>
        <position position="1"/>
    </location>
</feature>
<sequence length="129" mass="14203">EGQLPWIHCDETQLRQILQNLIENAVRHLGAPSGEVAVTAERIAGAWLFSVRDSGPGIPRKHHERIFGLFQTLRSKDDADSNGVGLAIVKRLVERAGGSVHVESDEGIGSTFRFSIPDPKETPDPRSER</sequence>
<dbReference type="AlphaFoldDB" id="A0A956LYY1"/>
<comment type="catalytic activity">
    <reaction evidence="1">
        <text>ATP + protein L-histidine = ADP + protein N-phospho-L-histidine.</text>
        <dbReference type="EC" id="2.7.13.3"/>
    </reaction>
</comment>
<dbReference type="PANTHER" id="PTHR42878">
    <property type="entry name" value="TWO-COMPONENT HISTIDINE KINASE"/>
    <property type="match status" value="1"/>
</dbReference>
<dbReference type="InterPro" id="IPR005467">
    <property type="entry name" value="His_kinase_dom"/>
</dbReference>
<dbReference type="SUPFAM" id="SSF55874">
    <property type="entry name" value="ATPase domain of HSP90 chaperone/DNA topoisomerase II/histidine kinase"/>
    <property type="match status" value="1"/>
</dbReference>
<protein>
    <recommendedName>
        <fullName evidence="2">histidine kinase</fullName>
        <ecNumber evidence="2">2.7.13.3</ecNumber>
    </recommendedName>
</protein>